<keyword evidence="1" id="KW-0812">Transmembrane</keyword>
<dbReference type="AlphaFoldDB" id="A0A2D0NGL6"/>
<evidence type="ECO:0000313" key="2">
    <source>
        <dbReference type="EMBL" id="PHN07558.1"/>
    </source>
</evidence>
<dbReference type="Proteomes" id="UP000223913">
    <property type="component" value="Unassembled WGS sequence"/>
</dbReference>
<feature type="transmembrane region" description="Helical" evidence="1">
    <location>
        <begin position="21"/>
        <end position="44"/>
    </location>
</feature>
<reference evidence="2 3" key="1">
    <citation type="submission" date="2017-10" db="EMBL/GenBank/DDBJ databases">
        <title>The draft genome sequence of Lewinella nigricans NBRC 102662.</title>
        <authorList>
            <person name="Wang K."/>
        </authorList>
    </citation>
    <scope>NUCLEOTIDE SEQUENCE [LARGE SCALE GENOMIC DNA]</scope>
    <source>
        <strain evidence="2 3">NBRC 102662</strain>
    </source>
</reference>
<feature type="transmembrane region" description="Helical" evidence="1">
    <location>
        <begin position="91"/>
        <end position="108"/>
    </location>
</feature>
<comment type="caution">
    <text evidence="2">The sequence shown here is derived from an EMBL/GenBank/DDBJ whole genome shotgun (WGS) entry which is preliminary data.</text>
</comment>
<keyword evidence="1" id="KW-0472">Membrane</keyword>
<keyword evidence="3" id="KW-1185">Reference proteome</keyword>
<evidence type="ECO:0000313" key="3">
    <source>
        <dbReference type="Proteomes" id="UP000223913"/>
    </source>
</evidence>
<keyword evidence="1" id="KW-1133">Transmembrane helix</keyword>
<feature type="transmembrane region" description="Helical" evidence="1">
    <location>
        <begin position="120"/>
        <end position="144"/>
    </location>
</feature>
<feature type="transmembrane region" description="Helical" evidence="1">
    <location>
        <begin position="50"/>
        <end position="70"/>
    </location>
</feature>
<organism evidence="2 3">
    <name type="scientific">Flavilitoribacter nigricans (strain ATCC 23147 / DSM 23189 / NBRC 102662 / NCIMB 1420 / SS-2)</name>
    <name type="common">Lewinella nigricans</name>
    <dbReference type="NCBI Taxonomy" id="1122177"/>
    <lineage>
        <taxon>Bacteria</taxon>
        <taxon>Pseudomonadati</taxon>
        <taxon>Bacteroidota</taxon>
        <taxon>Saprospiria</taxon>
        <taxon>Saprospirales</taxon>
        <taxon>Lewinellaceae</taxon>
        <taxon>Flavilitoribacter</taxon>
    </lineage>
</organism>
<name>A0A2D0NGL6_FLAN2</name>
<feature type="transmembrane region" description="Helical" evidence="1">
    <location>
        <begin position="156"/>
        <end position="177"/>
    </location>
</feature>
<gene>
    <name evidence="2" type="ORF">CRP01_05505</name>
</gene>
<dbReference type="EMBL" id="PDUD01000009">
    <property type="protein sequence ID" value="PHN07558.1"/>
    <property type="molecule type" value="Genomic_DNA"/>
</dbReference>
<evidence type="ECO:0000256" key="1">
    <source>
        <dbReference type="SAM" id="Phobius"/>
    </source>
</evidence>
<sequence length="228" mass="25263">MARFIQLISPILHYPASGRLNFGRSSGFILTSLAAWILVVFSLYCCLRSGSALLLGVATVQIAFSLLIMLEFFLSRINAGPLESRRREMTAYCIGGVILLLLCIYQFSEAYLSLRVLRNIHSSAVTLAVLSSISGNLLLVRLLWRSGLIRSRIRAFCQPLLGILLLNFFSLLTTFIIQLTHYVQLDAGLGMISSIVLFVIAAGMMIDAYWHLADIEMNGLKNNELEAG</sequence>
<feature type="transmembrane region" description="Helical" evidence="1">
    <location>
        <begin position="189"/>
        <end position="212"/>
    </location>
</feature>
<protein>
    <submittedName>
        <fullName evidence="2">Uncharacterized protein</fullName>
    </submittedName>
</protein>
<proteinExistence type="predicted"/>
<dbReference type="RefSeq" id="WP_099149007.1">
    <property type="nucleotide sequence ID" value="NZ_PDUD01000009.1"/>
</dbReference>
<accession>A0A2D0NGL6</accession>